<dbReference type="PROSITE" id="PS51355">
    <property type="entry name" value="GLUTATHIONE_PEROXID_3"/>
    <property type="match status" value="1"/>
</dbReference>
<keyword evidence="2 4" id="KW-0575">Peroxidase</keyword>
<dbReference type="PROSITE" id="PS00763">
    <property type="entry name" value="GLUTATHIONE_PEROXID_2"/>
    <property type="match status" value="1"/>
</dbReference>
<evidence type="ECO:0000313" key="6">
    <source>
        <dbReference type="Proteomes" id="UP001165287"/>
    </source>
</evidence>
<dbReference type="Proteomes" id="UP001165287">
    <property type="component" value="Unassembled WGS sequence"/>
</dbReference>
<dbReference type="InterPro" id="IPR029759">
    <property type="entry name" value="GPX_AS"/>
</dbReference>
<sequence>MTVHTFQANLSNGKEISLQKYIGNVMLIVNTASKCGLTPQYEGIEKLYRTYKDDGFTVLGFPCNQFGGQEPGTDDEISNFCALNYNVTFPLFQKIEVNGENAHPLYQYLRKQAREETNLDENSRLYQHLRATNPAVLEGTNIKWNFTKFLIDQDGNVVKRFAPTTNPEEITGEIEKLLKK</sequence>
<dbReference type="Gene3D" id="3.40.30.10">
    <property type="entry name" value="Glutaredoxin"/>
    <property type="match status" value="1"/>
</dbReference>
<evidence type="ECO:0000256" key="2">
    <source>
        <dbReference type="ARBA" id="ARBA00022559"/>
    </source>
</evidence>
<dbReference type="PRINTS" id="PR01011">
    <property type="entry name" value="GLUTPROXDASE"/>
</dbReference>
<dbReference type="PANTHER" id="PTHR11592">
    <property type="entry name" value="GLUTATHIONE PEROXIDASE"/>
    <property type="match status" value="1"/>
</dbReference>
<dbReference type="CDD" id="cd00340">
    <property type="entry name" value="GSH_Peroxidase"/>
    <property type="match status" value="1"/>
</dbReference>
<name>A0ABS7UQI8_9BACI</name>
<evidence type="ECO:0000256" key="4">
    <source>
        <dbReference type="RuleBase" id="RU000499"/>
    </source>
</evidence>
<dbReference type="GO" id="GO:0004601">
    <property type="term" value="F:peroxidase activity"/>
    <property type="evidence" value="ECO:0007669"/>
    <property type="project" value="UniProtKB-KW"/>
</dbReference>
<dbReference type="EMBL" id="JAIQUM010000014">
    <property type="protein sequence ID" value="MBZ5750342.1"/>
    <property type="molecule type" value="Genomic_DNA"/>
</dbReference>
<protein>
    <recommendedName>
        <fullName evidence="4">Glutathione peroxidase</fullName>
    </recommendedName>
</protein>
<dbReference type="InterPro" id="IPR000889">
    <property type="entry name" value="Glutathione_peroxidase"/>
</dbReference>
<comment type="similarity">
    <text evidence="1 4">Belongs to the glutathione peroxidase family.</text>
</comment>
<keyword evidence="3 4" id="KW-0560">Oxidoreductase</keyword>
<organism evidence="5 6">
    <name type="scientific">Metabacillus rhizolycopersici</name>
    <dbReference type="NCBI Taxonomy" id="2875709"/>
    <lineage>
        <taxon>Bacteria</taxon>
        <taxon>Bacillati</taxon>
        <taxon>Bacillota</taxon>
        <taxon>Bacilli</taxon>
        <taxon>Bacillales</taxon>
        <taxon>Bacillaceae</taxon>
        <taxon>Metabacillus</taxon>
    </lineage>
</organism>
<dbReference type="PIRSF" id="PIRSF000303">
    <property type="entry name" value="Glutathion_perox"/>
    <property type="match status" value="1"/>
</dbReference>
<dbReference type="InterPro" id="IPR036249">
    <property type="entry name" value="Thioredoxin-like_sf"/>
</dbReference>
<comment type="caution">
    <text evidence="5">The sequence shown here is derived from an EMBL/GenBank/DDBJ whole genome shotgun (WGS) entry which is preliminary data.</text>
</comment>
<evidence type="ECO:0000256" key="3">
    <source>
        <dbReference type="ARBA" id="ARBA00023002"/>
    </source>
</evidence>
<accession>A0ABS7UQI8</accession>
<dbReference type="PANTHER" id="PTHR11592:SF78">
    <property type="entry name" value="GLUTATHIONE PEROXIDASE"/>
    <property type="match status" value="1"/>
</dbReference>
<dbReference type="SUPFAM" id="SSF52833">
    <property type="entry name" value="Thioredoxin-like"/>
    <property type="match status" value="1"/>
</dbReference>
<dbReference type="InterPro" id="IPR029760">
    <property type="entry name" value="GPX_CS"/>
</dbReference>
<evidence type="ECO:0000256" key="1">
    <source>
        <dbReference type="ARBA" id="ARBA00006926"/>
    </source>
</evidence>
<evidence type="ECO:0000313" key="5">
    <source>
        <dbReference type="EMBL" id="MBZ5750342.1"/>
    </source>
</evidence>
<reference evidence="5" key="1">
    <citation type="submission" date="2024-05" db="EMBL/GenBank/DDBJ databases">
        <title>Metabacillus sp. nov., isolated from the rhizosphere soil of tomato plants.</title>
        <authorList>
            <person name="Ma R."/>
        </authorList>
    </citation>
    <scope>NUCLEOTIDE SEQUENCE</scope>
    <source>
        <strain evidence="5">DBTR6</strain>
    </source>
</reference>
<proteinExistence type="inferred from homology"/>
<keyword evidence="6" id="KW-1185">Reference proteome</keyword>
<dbReference type="Pfam" id="PF00255">
    <property type="entry name" value="GSHPx"/>
    <property type="match status" value="1"/>
</dbReference>
<dbReference type="PROSITE" id="PS00460">
    <property type="entry name" value="GLUTATHIONE_PEROXID_1"/>
    <property type="match status" value="1"/>
</dbReference>
<dbReference type="RefSeq" id="WP_224138431.1">
    <property type="nucleotide sequence ID" value="NZ_JAIQUM010000014.1"/>
</dbReference>
<gene>
    <name evidence="5" type="ORF">K9V48_08795</name>
</gene>